<keyword evidence="2" id="KW-1185">Reference proteome</keyword>
<dbReference type="GeneID" id="28987951"/>
<dbReference type="InterPro" id="IPR012677">
    <property type="entry name" value="Nucleotide-bd_a/b_plait_sf"/>
</dbReference>
<dbReference type="Gene3D" id="3.30.70.330">
    <property type="match status" value="1"/>
</dbReference>
<gene>
    <name evidence="1" type="ORF">CC85DRAFT_69343</name>
</gene>
<accession>A0A0J0XPI6</accession>
<dbReference type="EMBL" id="KQ087199">
    <property type="protein sequence ID" value="KLT42987.1"/>
    <property type="molecule type" value="Genomic_DNA"/>
</dbReference>
<dbReference type="RefSeq" id="XP_018279478.1">
    <property type="nucleotide sequence ID" value="XM_018427348.1"/>
</dbReference>
<protein>
    <recommendedName>
        <fullName evidence="3">RRM domain-containing protein</fullName>
    </recommendedName>
</protein>
<evidence type="ECO:0008006" key="3">
    <source>
        <dbReference type="Google" id="ProtNLM"/>
    </source>
</evidence>
<dbReference type="OrthoDB" id="336240at2759"/>
<dbReference type="AlphaFoldDB" id="A0A0J0XPI6"/>
<proteinExistence type="predicted"/>
<dbReference type="Proteomes" id="UP000053611">
    <property type="component" value="Unassembled WGS sequence"/>
</dbReference>
<evidence type="ECO:0000313" key="2">
    <source>
        <dbReference type="Proteomes" id="UP000053611"/>
    </source>
</evidence>
<dbReference type="STRING" id="879819.A0A0J0XPI6"/>
<organism evidence="1 2">
    <name type="scientific">Cutaneotrichosporon oleaginosum</name>
    <dbReference type="NCBI Taxonomy" id="879819"/>
    <lineage>
        <taxon>Eukaryota</taxon>
        <taxon>Fungi</taxon>
        <taxon>Dikarya</taxon>
        <taxon>Basidiomycota</taxon>
        <taxon>Agaricomycotina</taxon>
        <taxon>Tremellomycetes</taxon>
        <taxon>Trichosporonales</taxon>
        <taxon>Trichosporonaceae</taxon>
        <taxon>Cutaneotrichosporon</taxon>
    </lineage>
</organism>
<reference evidence="1 2" key="1">
    <citation type="submission" date="2015-03" db="EMBL/GenBank/DDBJ databases">
        <title>Genomics and transcriptomics of the oil-accumulating basidiomycete yeast T. oleaginosus allow insights into substrate utilization and the diverse evolutionary trajectories of mating systems in fungi.</title>
        <authorList>
            <consortium name="DOE Joint Genome Institute"/>
            <person name="Kourist R."/>
            <person name="Kracht O."/>
            <person name="Bracharz F."/>
            <person name="Lipzen A."/>
            <person name="Nolan M."/>
            <person name="Ohm R."/>
            <person name="Grigoriev I."/>
            <person name="Sun S."/>
            <person name="Heitman J."/>
            <person name="Bruck T."/>
            <person name="Nowrousian M."/>
        </authorList>
    </citation>
    <scope>NUCLEOTIDE SEQUENCE [LARGE SCALE GENOMIC DNA]</scope>
    <source>
        <strain evidence="1 2">IBC0246</strain>
    </source>
</reference>
<name>A0A0J0XPI6_9TREE</name>
<evidence type="ECO:0000313" key="1">
    <source>
        <dbReference type="EMBL" id="KLT42987.1"/>
    </source>
</evidence>
<sequence>MVYLLPCGDLACPSCFSSSVAAVSVSRGQAKCPACLEVVTSFQPYDGSRHVGVRPLKRNKIAEEPSKPGHTIVMRIDNVAWDIEPHIVEAFLPPNSLPPDHPHPIHICIDRLDGRTKDYMYIEVQSRAAARRVLQKCQNTYMSGGRVTRGRKRAVTISIVTHEELLNELRPTGKAELVSLLDLCVATLTAPTPALRIDSKGRGRLQAVLSTNGKIHYIKYRQAPYHALMSILCKLKGKNSPTYWDLFHVASGALIALSDSLRVQGDSAIFAADFRLKIQLLDLFDSCFGKHARPIQL</sequence>